<proteinExistence type="predicted"/>
<comment type="caution">
    <text evidence="2">The sequence shown here is derived from an EMBL/GenBank/DDBJ whole genome shotgun (WGS) entry which is preliminary data.</text>
</comment>
<sequence>MNLISPPRPHLEIEVVFDLICPWCFLGTRRLRRALARRPELSAELRWRPFLLNPDLGAAGLQRQDYMARKFGGEERARRLHATMTDLGVAEGIAFRFDRIQRIPASVDAHRLVRLAAQHGLADAVVDALFVAHFCEGADLGSHDTLALLAAQQGLDRRTALRFLASGLESDAVHAENLRAHRLGINGVPCFVLSGRPGQEAGHAIAGAQEPEVLERLIDVALAEAMEF</sequence>
<dbReference type="Proteomes" id="UP000005324">
    <property type="component" value="Unassembled WGS sequence"/>
</dbReference>
<feature type="domain" description="DSBA-like thioredoxin" evidence="1">
    <location>
        <begin position="13"/>
        <end position="218"/>
    </location>
</feature>
<dbReference type="Gene3D" id="3.40.30.10">
    <property type="entry name" value="Glutaredoxin"/>
    <property type="match status" value="1"/>
</dbReference>
<name>D5RPY3_9PROT</name>
<dbReference type="RefSeq" id="WP_007002175.1">
    <property type="nucleotide sequence ID" value="NZ_GG770777.1"/>
</dbReference>
<dbReference type="EMBL" id="ADVL01000649">
    <property type="protein sequence ID" value="EFH10630.1"/>
    <property type="molecule type" value="Genomic_DNA"/>
</dbReference>
<dbReference type="InterPro" id="IPR001853">
    <property type="entry name" value="DSBA-like_thioredoxin_dom"/>
</dbReference>
<dbReference type="GO" id="GO:0016491">
    <property type="term" value="F:oxidoreductase activity"/>
    <property type="evidence" value="ECO:0007669"/>
    <property type="project" value="InterPro"/>
</dbReference>
<protein>
    <submittedName>
        <fullName evidence="2">DsbA-like protein</fullName>
    </submittedName>
</protein>
<dbReference type="SUPFAM" id="SSF52833">
    <property type="entry name" value="Thioredoxin-like"/>
    <property type="match status" value="1"/>
</dbReference>
<dbReference type="Pfam" id="PF01323">
    <property type="entry name" value="DSBA"/>
    <property type="match status" value="1"/>
</dbReference>
<evidence type="ECO:0000259" key="1">
    <source>
        <dbReference type="Pfam" id="PF01323"/>
    </source>
</evidence>
<accession>D5RPY3</accession>
<dbReference type="AlphaFoldDB" id="D5RPY3"/>
<dbReference type="PANTHER" id="PTHR13887:SF41">
    <property type="entry name" value="THIOREDOXIN SUPERFAMILY PROTEIN"/>
    <property type="match status" value="1"/>
</dbReference>
<gene>
    <name evidence="2" type="ORF">HMPREF0731_3145</name>
</gene>
<dbReference type="CDD" id="cd03024">
    <property type="entry name" value="DsbA_FrnE"/>
    <property type="match status" value="1"/>
</dbReference>
<dbReference type="PANTHER" id="PTHR13887">
    <property type="entry name" value="GLUTATHIONE S-TRANSFERASE KAPPA"/>
    <property type="match status" value="1"/>
</dbReference>
<evidence type="ECO:0000313" key="3">
    <source>
        <dbReference type="Proteomes" id="UP000005324"/>
    </source>
</evidence>
<keyword evidence="3" id="KW-1185">Reference proteome</keyword>
<dbReference type="InterPro" id="IPR036249">
    <property type="entry name" value="Thioredoxin-like_sf"/>
</dbReference>
<dbReference type="HOGENOM" id="CLU_069253_0_4_5"/>
<reference evidence="2 3" key="1">
    <citation type="submission" date="2010-04" db="EMBL/GenBank/DDBJ databases">
        <authorList>
            <person name="Qin X."/>
            <person name="Bachman B."/>
            <person name="Battles P."/>
            <person name="Bell A."/>
            <person name="Bess C."/>
            <person name="Bickham C."/>
            <person name="Chaboub L."/>
            <person name="Chen D."/>
            <person name="Coyle M."/>
            <person name="Deiros D.R."/>
            <person name="Dinh H."/>
            <person name="Forbes L."/>
            <person name="Fowler G."/>
            <person name="Francisco L."/>
            <person name="Fu Q."/>
            <person name="Gubbala S."/>
            <person name="Hale W."/>
            <person name="Han Y."/>
            <person name="Hemphill L."/>
            <person name="Highlander S.K."/>
            <person name="Hirani K."/>
            <person name="Hogues M."/>
            <person name="Jackson L."/>
            <person name="Jakkamsetti A."/>
            <person name="Javaid M."/>
            <person name="Jiang H."/>
            <person name="Korchina V."/>
            <person name="Kovar C."/>
            <person name="Lara F."/>
            <person name="Lee S."/>
            <person name="Mata R."/>
            <person name="Mathew T."/>
            <person name="Moen C."/>
            <person name="Morales K."/>
            <person name="Munidasa M."/>
            <person name="Nazareth L."/>
            <person name="Ngo R."/>
            <person name="Nguyen L."/>
            <person name="Okwuonu G."/>
            <person name="Ongeri F."/>
            <person name="Patil S."/>
            <person name="Petrosino J."/>
            <person name="Pham C."/>
            <person name="Pham P."/>
            <person name="Pu L.-L."/>
            <person name="Puazo M."/>
            <person name="Raj R."/>
            <person name="Reid J."/>
            <person name="Rouhana J."/>
            <person name="Saada N."/>
            <person name="Shang Y."/>
            <person name="Simmons D."/>
            <person name="Thornton R."/>
            <person name="Warren J."/>
            <person name="Weissenberger G."/>
            <person name="Zhang J."/>
            <person name="Zhang L."/>
            <person name="Zhou C."/>
            <person name="Zhu D."/>
            <person name="Muzny D."/>
            <person name="Worley K."/>
            <person name="Gibbs R."/>
        </authorList>
    </citation>
    <scope>NUCLEOTIDE SEQUENCE [LARGE SCALE GENOMIC DNA]</scope>
    <source>
        <strain evidence="2 3">ATCC 49957</strain>
    </source>
</reference>
<organism evidence="2 3">
    <name type="scientific">Pseudoroseomonas cervicalis ATCC 49957</name>
    <dbReference type="NCBI Taxonomy" id="525371"/>
    <lineage>
        <taxon>Bacteria</taxon>
        <taxon>Pseudomonadati</taxon>
        <taxon>Pseudomonadota</taxon>
        <taxon>Alphaproteobacteria</taxon>
        <taxon>Acetobacterales</taxon>
        <taxon>Roseomonadaceae</taxon>
        <taxon>Roseomonas</taxon>
    </lineage>
</organism>
<evidence type="ECO:0000313" key="2">
    <source>
        <dbReference type="EMBL" id="EFH10630.1"/>
    </source>
</evidence>